<comment type="similarity">
    <text evidence="1">Belongs to the aspartyl/asparaginyl beta-hydroxylase family.</text>
</comment>
<dbReference type="InterPro" id="IPR039038">
    <property type="entry name" value="ASPH"/>
</dbReference>
<feature type="region of interest" description="Disordered" evidence="2">
    <location>
        <begin position="266"/>
        <end position="294"/>
    </location>
</feature>
<dbReference type="Pfam" id="PF05118">
    <property type="entry name" value="Asp_Arg_Hydrox"/>
    <property type="match status" value="1"/>
</dbReference>
<evidence type="ECO:0000256" key="1">
    <source>
        <dbReference type="ARBA" id="ARBA00007730"/>
    </source>
</evidence>
<name>A0ABN9RLV8_9DINO</name>
<dbReference type="Gene3D" id="2.60.120.330">
    <property type="entry name" value="B-lactam Antibiotic, Isopenicillin N Synthase, Chain"/>
    <property type="match status" value="1"/>
</dbReference>
<dbReference type="PANTHER" id="PTHR12366">
    <property type="entry name" value="ASPARTYL/ASPARAGINYL BETA-HYDROXYLASE"/>
    <property type="match status" value="1"/>
</dbReference>
<evidence type="ECO:0000259" key="3">
    <source>
        <dbReference type="Pfam" id="PF05118"/>
    </source>
</evidence>
<sequence>MVKPCVAHSDKASEFEGRCFPSGINNALSAFQWSGDFEEMDKLFNVSKRVMDSKGQPALRWSNIMMRPMITFTEVRQFPVWERGDDPSIAEVMDLLERNVAVFKSELQALKRGGHFSAAYDHLVGRGTWSKVSLFTDGLWSEEFCAVARESCRLLRNGLPGRSREVPYAVMNHEEVVFFYSSPGSRVLPHNGAQNGRINVHIGLEGFEASRIVVHTGINQTRSLSWSDSEAVAFNDGWIHEVVNGESDERYVLALGIMHPDIWQGRGRRQLAGPGGRSRRGKPRDGAQDGSLGSGGRLGVRVTFRWSDLWCGLTGITPIAERGATAAACELRFGPLAPPKTAHQKVTLAYHSCVRSQTA</sequence>
<protein>
    <recommendedName>
        <fullName evidence="3">Aspartyl/asparaginy/proline hydroxylase domain-containing protein</fullName>
    </recommendedName>
</protein>
<dbReference type="Proteomes" id="UP001189429">
    <property type="component" value="Unassembled WGS sequence"/>
</dbReference>
<dbReference type="EMBL" id="CAUYUJ010006919">
    <property type="protein sequence ID" value="CAK0819055.1"/>
    <property type="molecule type" value="Genomic_DNA"/>
</dbReference>
<proteinExistence type="inferred from homology"/>
<dbReference type="InterPro" id="IPR007803">
    <property type="entry name" value="Asp/Arg/Pro-Hydrxlase"/>
</dbReference>
<feature type="domain" description="Aspartyl/asparaginy/proline hydroxylase" evidence="3">
    <location>
        <begin position="97"/>
        <end position="260"/>
    </location>
</feature>
<organism evidence="4 5">
    <name type="scientific">Prorocentrum cordatum</name>
    <dbReference type="NCBI Taxonomy" id="2364126"/>
    <lineage>
        <taxon>Eukaryota</taxon>
        <taxon>Sar</taxon>
        <taxon>Alveolata</taxon>
        <taxon>Dinophyceae</taxon>
        <taxon>Prorocentrales</taxon>
        <taxon>Prorocentraceae</taxon>
        <taxon>Prorocentrum</taxon>
    </lineage>
</organism>
<keyword evidence="5" id="KW-1185">Reference proteome</keyword>
<dbReference type="PANTHER" id="PTHR12366:SF32">
    <property type="entry name" value="ASPARTATE BETA-HYDROXYLASE ISOFORM X1"/>
    <property type="match status" value="1"/>
</dbReference>
<evidence type="ECO:0000313" key="4">
    <source>
        <dbReference type="EMBL" id="CAK0819055.1"/>
    </source>
</evidence>
<reference evidence="4" key="1">
    <citation type="submission" date="2023-10" db="EMBL/GenBank/DDBJ databases">
        <authorList>
            <person name="Chen Y."/>
            <person name="Shah S."/>
            <person name="Dougan E. K."/>
            <person name="Thang M."/>
            <person name="Chan C."/>
        </authorList>
    </citation>
    <scope>NUCLEOTIDE SEQUENCE [LARGE SCALE GENOMIC DNA]</scope>
</reference>
<comment type="caution">
    <text evidence="4">The sequence shown here is derived from an EMBL/GenBank/DDBJ whole genome shotgun (WGS) entry which is preliminary data.</text>
</comment>
<gene>
    <name evidence="4" type="ORF">PCOR1329_LOCUS21144</name>
</gene>
<accession>A0ABN9RLV8</accession>
<evidence type="ECO:0000313" key="5">
    <source>
        <dbReference type="Proteomes" id="UP001189429"/>
    </source>
</evidence>
<evidence type="ECO:0000256" key="2">
    <source>
        <dbReference type="SAM" id="MobiDB-lite"/>
    </source>
</evidence>
<dbReference type="InterPro" id="IPR027443">
    <property type="entry name" value="IPNS-like_sf"/>
</dbReference>